<keyword evidence="1" id="KW-0472">Membrane</keyword>
<dbReference type="RefSeq" id="WP_123041899.1">
    <property type="nucleotide sequence ID" value="NZ_CP033433.1"/>
</dbReference>
<evidence type="ECO:0000313" key="3">
    <source>
        <dbReference type="EMBL" id="AYQ73815.1"/>
    </source>
</evidence>
<dbReference type="Pfam" id="PF04892">
    <property type="entry name" value="VanZ"/>
    <property type="match status" value="1"/>
</dbReference>
<dbReference type="EMBL" id="CP033433">
    <property type="protein sequence ID" value="AYQ73815.1"/>
    <property type="molecule type" value="Genomic_DNA"/>
</dbReference>
<name>A0A3G3JZX6_9BACL</name>
<protein>
    <submittedName>
        <fullName evidence="3">VanZ family protein</fullName>
    </submittedName>
</protein>
<evidence type="ECO:0000256" key="1">
    <source>
        <dbReference type="SAM" id="Phobius"/>
    </source>
</evidence>
<dbReference type="KEGG" id="coh:EAV92_15255"/>
<organism evidence="3 4">
    <name type="scientific">Cohnella candidum</name>
    <dbReference type="NCBI Taxonomy" id="2674991"/>
    <lineage>
        <taxon>Bacteria</taxon>
        <taxon>Bacillati</taxon>
        <taxon>Bacillota</taxon>
        <taxon>Bacilli</taxon>
        <taxon>Bacillales</taxon>
        <taxon>Paenibacillaceae</taxon>
        <taxon>Cohnella</taxon>
    </lineage>
</organism>
<dbReference type="Proteomes" id="UP000269097">
    <property type="component" value="Chromosome"/>
</dbReference>
<dbReference type="NCBIfam" id="NF037970">
    <property type="entry name" value="vanZ_1"/>
    <property type="match status" value="1"/>
</dbReference>
<feature type="transmembrane region" description="Helical" evidence="1">
    <location>
        <begin position="138"/>
        <end position="158"/>
    </location>
</feature>
<dbReference type="AlphaFoldDB" id="A0A3G3JZX6"/>
<keyword evidence="1" id="KW-0812">Transmembrane</keyword>
<dbReference type="InterPro" id="IPR006976">
    <property type="entry name" value="VanZ-like"/>
</dbReference>
<keyword evidence="1" id="KW-1133">Transmembrane helix</keyword>
<evidence type="ECO:0000259" key="2">
    <source>
        <dbReference type="Pfam" id="PF04892"/>
    </source>
</evidence>
<gene>
    <name evidence="3" type="ORF">EAV92_15255</name>
</gene>
<reference evidence="3 4" key="1">
    <citation type="submission" date="2018-10" db="EMBL/GenBank/DDBJ databases">
        <title>Genome Sequence of Cohnella sp.</title>
        <authorList>
            <person name="Srinivasan S."/>
            <person name="Kim M.K."/>
        </authorList>
    </citation>
    <scope>NUCLEOTIDE SEQUENCE [LARGE SCALE GENOMIC DNA]</scope>
    <source>
        <strain evidence="3 4">18JY8-7</strain>
    </source>
</reference>
<keyword evidence="4" id="KW-1185">Reference proteome</keyword>
<sequence>MAKIGYGAFLLGWMAVMFLFSSQPFERQDMRPWLERLVSSQQLERYLSWVDFTYGGHPVSIEELGAAEFVQFFIRKAAHVTEYAILGCLTLLLLRAIFRGRSYLPIAAALLCFAFAATDEYHQSFVGGRTPLPEDVLLDTLGACLGTVLTLLAIGIGGRPGRRAGQAKGKEKMG</sequence>
<evidence type="ECO:0000313" key="4">
    <source>
        <dbReference type="Proteomes" id="UP000269097"/>
    </source>
</evidence>
<feature type="transmembrane region" description="Helical" evidence="1">
    <location>
        <begin position="102"/>
        <end position="118"/>
    </location>
</feature>
<dbReference type="InterPro" id="IPR016747">
    <property type="entry name" value="Phosphotransbutyrylase"/>
</dbReference>
<feature type="transmembrane region" description="Helical" evidence="1">
    <location>
        <begin position="6"/>
        <end position="25"/>
    </location>
</feature>
<accession>A0A3G3JZX6</accession>
<dbReference type="PIRSF" id="PIRSF019083">
    <property type="entry name" value="UCP019083_VanZ"/>
    <property type="match status" value="1"/>
</dbReference>
<feature type="domain" description="VanZ-like" evidence="2">
    <location>
        <begin position="9"/>
        <end position="152"/>
    </location>
</feature>
<proteinExistence type="predicted"/>